<organism evidence="7 8">
    <name type="scientific">Actinomadura gamaensis</name>
    <dbReference type="NCBI Taxonomy" id="1763541"/>
    <lineage>
        <taxon>Bacteria</taxon>
        <taxon>Bacillati</taxon>
        <taxon>Actinomycetota</taxon>
        <taxon>Actinomycetes</taxon>
        <taxon>Streptosporangiales</taxon>
        <taxon>Thermomonosporaceae</taxon>
        <taxon>Actinomadura</taxon>
    </lineage>
</organism>
<dbReference type="InterPro" id="IPR016167">
    <property type="entry name" value="FAD-bd_PCMH_sub1"/>
</dbReference>
<keyword evidence="4" id="KW-0274">FAD</keyword>
<comment type="similarity">
    <text evidence="2">Belongs to the oxygen-dependent FAD-linked oxidoreductase family.</text>
</comment>
<evidence type="ECO:0000256" key="4">
    <source>
        <dbReference type="ARBA" id="ARBA00022827"/>
    </source>
</evidence>
<reference evidence="8" key="1">
    <citation type="journal article" date="2019" name="Int. J. Syst. Evol. Microbiol.">
        <title>The Global Catalogue of Microorganisms (GCM) 10K type strain sequencing project: providing services to taxonomists for standard genome sequencing and annotation.</title>
        <authorList>
            <consortium name="The Broad Institute Genomics Platform"/>
            <consortium name="The Broad Institute Genome Sequencing Center for Infectious Disease"/>
            <person name="Wu L."/>
            <person name="Ma J."/>
        </authorList>
    </citation>
    <scope>NUCLEOTIDE SEQUENCE [LARGE SCALE GENOMIC DNA]</scope>
    <source>
        <strain evidence="8">KLKA75</strain>
    </source>
</reference>
<keyword evidence="3" id="KW-0285">Flavoprotein</keyword>
<name>A0ABV9TWY2_9ACTN</name>
<dbReference type="Proteomes" id="UP001595872">
    <property type="component" value="Unassembled WGS sequence"/>
</dbReference>
<dbReference type="PROSITE" id="PS51387">
    <property type="entry name" value="FAD_PCMH"/>
    <property type="match status" value="1"/>
</dbReference>
<dbReference type="InterPro" id="IPR050416">
    <property type="entry name" value="FAD-linked_Oxidoreductase"/>
</dbReference>
<comment type="cofactor">
    <cofactor evidence="1">
        <name>FAD</name>
        <dbReference type="ChEBI" id="CHEBI:57692"/>
    </cofactor>
</comment>
<dbReference type="Gene3D" id="3.30.43.10">
    <property type="entry name" value="Uridine Diphospho-n-acetylenolpyruvylglucosamine Reductase, domain 2"/>
    <property type="match status" value="1"/>
</dbReference>
<dbReference type="Gene3D" id="3.30.465.10">
    <property type="match status" value="1"/>
</dbReference>
<dbReference type="RefSeq" id="WP_378255506.1">
    <property type="nucleotide sequence ID" value="NZ_JBHSIT010000004.1"/>
</dbReference>
<keyword evidence="5" id="KW-0560">Oxidoreductase</keyword>
<evidence type="ECO:0000256" key="5">
    <source>
        <dbReference type="ARBA" id="ARBA00023002"/>
    </source>
</evidence>
<dbReference type="InterPro" id="IPR006094">
    <property type="entry name" value="Oxid_FAD_bind_N"/>
</dbReference>
<feature type="domain" description="FAD-binding PCMH-type" evidence="6">
    <location>
        <begin position="28"/>
        <end position="202"/>
    </location>
</feature>
<dbReference type="InterPro" id="IPR016169">
    <property type="entry name" value="FAD-bd_PCMH_sub2"/>
</dbReference>
<evidence type="ECO:0000313" key="8">
    <source>
        <dbReference type="Proteomes" id="UP001595872"/>
    </source>
</evidence>
<comment type="caution">
    <text evidence="7">The sequence shown here is derived from an EMBL/GenBank/DDBJ whole genome shotgun (WGS) entry which is preliminary data.</text>
</comment>
<evidence type="ECO:0000256" key="1">
    <source>
        <dbReference type="ARBA" id="ARBA00001974"/>
    </source>
</evidence>
<evidence type="ECO:0000313" key="7">
    <source>
        <dbReference type="EMBL" id="MFC4908656.1"/>
    </source>
</evidence>
<evidence type="ECO:0000256" key="2">
    <source>
        <dbReference type="ARBA" id="ARBA00005466"/>
    </source>
</evidence>
<dbReference type="InterPro" id="IPR036318">
    <property type="entry name" value="FAD-bd_PCMH-like_sf"/>
</dbReference>
<evidence type="ECO:0000256" key="3">
    <source>
        <dbReference type="ARBA" id="ARBA00022630"/>
    </source>
</evidence>
<dbReference type="InterPro" id="IPR012951">
    <property type="entry name" value="BBE"/>
</dbReference>
<protein>
    <submittedName>
        <fullName evidence="7">FAD-binding oxidoreductase</fullName>
    </submittedName>
</protein>
<dbReference type="Pfam" id="PF01565">
    <property type="entry name" value="FAD_binding_4"/>
    <property type="match status" value="1"/>
</dbReference>
<accession>A0ABV9TWY2</accession>
<dbReference type="InterPro" id="IPR016164">
    <property type="entry name" value="FAD-linked_Oxase-like_C"/>
</dbReference>
<dbReference type="EMBL" id="JBHSIT010000004">
    <property type="protein sequence ID" value="MFC4908656.1"/>
    <property type="molecule type" value="Genomic_DNA"/>
</dbReference>
<evidence type="ECO:0000259" key="6">
    <source>
        <dbReference type="PROSITE" id="PS51387"/>
    </source>
</evidence>
<proteinExistence type="inferred from homology"/>
<dbReference type="PANTHER" id="PTHR42973">
    <property type="entry name" value="BINDING OXIDOREDUCTASE, PUTATIVE (AFU_ORTHOLOGUE AFUA_1G17690)-RELATED"/>
    <property type="match status" value="1"/>
</dbReference>
<dbReference type="Pfam" id="PF08031">
    <property type="entry name" value="BBE"/>
    <property type="match status" value="1"/>
</dbReference>
<dbReference type="PANTHER" id="PTHR42973:SF39">
    <property type="entry name" value="FAD-BINDING PCMH-TYPE DOMAIN-CONTAINING PROTEIN"/>
    <property type="match status" value="1"/>
</dbReference>
<dbReference type="Gene3D" id="3.40.462.20">
    <property type="match status" value="1"/>
</dbReference>
<gene>
    <name evidence="7" type="ORF">ACFPCY_15105</name>
</gene>
<dbReference type="SUPFAM" id="SSF56176">
    <property type="entry name" value="FAD-binding/transporter-associated domain-like"/>
    <property type="match status" value="1"/>
</dbReference>
<keyword evidence="8" id="KW-1185">Reference proteome</keyword>
<sequence>MTIPNFHGTVLTSADEGYDDARGGFQLAGWHRPELVAVASSASDVAAAVRYAATRDAAGRGLPVAVQNTGHGTPVPADGGLLIDVSGLTGVTVDPGSRTARAEAGARWRDVVREAAPHGLAGANGSAPSVGVVSYLLGGGISILGRTAGHASDHVRAIEVVTADGAERRVTAGSDPDLFWALRGGRANFGVVTAVEFDLFPLKRLYGGGLYFDAEHVPAVLATYREWSASVPDEMNSSVALVPLPDLPTVPAPLRGRHVAHVRIAYLGDADAGERLVAPLRGVAPRLVDNVREMPYSEIGSIHNEPDVPMGYHTTHALVGELPQHAVDALLRLTGPGGSDAPRIMEIRHLGGAMAKAPAVPSAVGHRDAAYFVAFLSPLAGGATADGVREFHDRLDAVVAPWKLGHALTFLYGTNATVENVRAAYEPDAYQRLVALKREYDPSNLFRLNHNIPPA</sequence>
<dbReference type="SUPFAM" id="SSF55103">
    <property type="entry name" value="FAD-linked oxidases, C-terminal domain"/>
    <property type="match status" value="1"/>
</dbReference>
<dbReference type="InterPro" id="IPR016166">
    <property type="entry name" value="FAD-bd_PCMH"/>
</dbReference>